<dbReference type="PRINTS" id="PR00081">
    <property type="entry name" value="GDHRDH"/>
</dbReference>
<dbReference type="PANTHER" id="PTHR42760:SF5">
    <property type="entry name" value="2-DEHYDRO-3-DEOXY-D-GLUCONATE 5-DEHYDROGENASE"/>
    <property type="match status" value="1"/>
</dbReference>
<comment type="caution">
    <text evidence="5">The sequence shown here is derived from an EMBL/GenBank/DDBJ whole genome shotgun (WGS) entry which is preliminary data.</text>
</comment>
<dbReference type="SUPFAM" id="SSF51735">
    <property type="entry name" value="NAD(P)-binding Rossmann-fold domains"/>
    <property type="match status" value="1"/>
</dbReference>
<dbReference type="SMART" id="SM00822">
    <property type="entry name" value="PKS_KR"/>
    <property type="match status" value="1"/>
</dbReference>
<proteinExistence type="inferred from homology"/>
<feature type="domain" description="Ketoreductase" evidence="4">
    <location>
        <begin position="12"/>
        <end position="191"/>
    </location>
</feature>
<comment type="similarity">
    <text evidence="1 3">Belongs to the short-chain dehydrogenases/reductases (SDR) family.</text>
</comment>
<sequence length="255" mass="27163">MSILNAFNLAGKNAIVTGGGRGLGRGMAEGLAEAGAKVLIIGSSASVEKTASECQKKGLDMIALRGNLMNQENVPAVFEQALNILNGRVDILINNAGVQRRHPCEEFPLTDWNDVLNLNLNTVFQLCQLAGRNMLPRKSGKIINLASMLSFFGGYTVPAYAASKGGVAQLTKALANEWAGKGINVNAIAPGYMATEMNTKLIEDPVRSKEILDRIPAKRWGTPEDMKGTAVFLASTASDYLNGAIIPVDGAYLVR</sequence>
<gene>
    <name evidence="5" type="ORF">WMO23_02510</name>
</gene>
<dbReference type="InterPro" id="IPR036291">
    <property type="entry name" value="NAD(P)-bd_dom_sf"/>
</dbReference>
<accession>A0ABV1CTX9</accession>
<dbReference type="Proteomes" id="UP001433088">
    <property type="component" value="Unassembled WGS sequence"/>
</dbReference>
<reference evidence="5 6" key="1">
    <citation type="submission" date="2024-03" db="EMBL/GenBank/DDBJ databases">
        <title>Human intestinal bacterial collection.</title>
        <authorList>
            <person name="Pauvert C."/>
            <person name="Hitch T.C.A."/>
            <person name="Clavel T."/>
        </authorList>
    </citation>
    <scope>NUCLEOTIDE SEQUENCE [LARGE SCALE GENOMIC DNA]</scope>
    <source>
        <strain evidence="5 6">CLA-AA-H81</strain>
    </source>
</reference>
<dbReference type="Pfam" id="PF00106">
    <property type="entry name" value="adh_short"/>
    <property type="match status" value="1"/>
</dbReference>
<protein>
    <submittedName>
        <fullName evidence="5">SDR family NAD(P)-dependent oxidoreductase</fullName>
    </submittedName>
</protein>
<dbReference type="Gene3D" id="3.40.50.720">
    <property type="entry name" value="NAD(P)-binding Rossmann-like Domain"/>
    <property type="match status" value="1"/>
</dbReference>
<dbReference type="PRINTS" id="PR00080">
    <property type="entry name" value="SDRFAMILY"/>
</dbReference>
<evidence type="ECO:0000256" key="3">
    <source>
        <dbReference type="RuleBase" id="RU000363"/>
    </source>
</evidence>
<evidence type="ECO:0000256" key="1">
    <source>
        <dbReference type="ARBA" id="ARBA00006484"/>
    </source>
</evidence>
<dbReference type="PANTHER" id="PTHR42760">
    <property type="entry name" value="SHORT-CHAIN DEHYDROGENASES/REDUCTASES FAMILY MEMBER"/>
    <property type="match status" value="1"/>
</dbReference>
<dbReference type="InterPro" id="IPR057326">
    <property type="entry name" value="KR_dom"/>
</dbReference>
<evidence type="ECO:0000313" key="6">
    <source>
        <dbReference type="Proteomes" id="UP001433088"/>
    </source>
</evidence>
<dbReference type="PROSITE" id="PS00061">
    <property type="entry name" value="ADH_SHORT"/>
    <property type="match status" value="1"/>
</dbReference>
<dbReference type="EMBL" id="JBBMEU010000008">
    <property type="protein sequence ID" value="MEQ2421607.1"/>
    <property type="molecule type" value="Genomic_DNA"/>
</dbReference>
<evidence type="ECO:0000259" key="4">
    <source>
        <dbReference type="SMART" id="SM00822"/>
    </source>
</evidence>
<keyword evidence="6" id="KW-1185">Reference proteome</keyword>
<dbReference type="InterPro" id="IPR002347">
    <property type="entry name" value="SDR_fam"/>
</dbReference>
<evidence type="ECO:0000313" key="5">
    <source>
        <dbReference type="EMBL" id="MEQ2421607.1"/>
    </source>
</evidence>
<organism evidence="5 6">
    <name type="scientific">Megasphaera intestinihominis</name>
    <dbReference type="NCBI Taxonomy" id="3133159"/>
    <lineage>
        <taxon>Bacteria</taxon>
        <taxon>Bacillati</taxon>
        <taxon>Bacillota</taxon>
        <taxon>Negativicutes</taxon>
        <taxon>Veillonellales</taxon>
        <taxon>Veillonellaceae</taxon>
        <taxon>Megasphaera</taxon>
    </lineage>
</organism>
<evidence type="ECO:0000256" key="2">
    <source>
        <dbReference type="ARBA" id="ARBA00023002"/>
    </source>
</evidence>
<dbReference type="RefSeq" id="WP_302491250.1">
    <property type="nucleotide sequence ID" value="NZ_JBBMEU010000008.1"/>
</dbReference>
<name>A0ABV1CTX9_9FIRM</name>
<dbReference type="InterPro" id="IPR020904">
    <property type="entry name" value="Sc_DH/Rdtase_CS"/>
</dbReference>
<keyword evidence="2" id="KW-0560">Oxidoreductase</keyword>